<evidence type="ECO:0008006" key="5">
    <source>
        <dbReference type="Google" id="ProtNLM"/>
    </source>
</evidence>
<dbReference type="InterPro" id="IPR011990">
    <property type="entry name" value="TPR-like_helical_dom_sf"/>
</dbReference>
<dbReference type="InterPro" id="IPR002885">
    <property type="entry name" value="PPR_rpt"/>
</dbReference>
<dbReference type="PROSITE" id="PS51375">
    <property type="entry name" value="PPR"/>
    <property type="match status" value="4"/>
</dbReference>
<keyword evidence="4" id="KW-1185">Reference proteome</keyword>
<evidence type="ECO:0000313" key="3">
    <source>
        <dbReference type="EMBL" id="KAG9449148.1"/>
    </source>
</evidence>
<gene>
    <name evidence="3" type="ORF">H6P81_009113</name>
</gene>
<sequence length="548" mass="61396">MDPSRVFSDFAPVRAEVVRDISNSSRVRRRLCPERERRELESGGGPVEIRFHRMHSVIRLPLPSHIKNPKLFNVRLSKLRFIYPSFTCRRLSASAPVHAQECISGSYGIDTKPCASMQRYSSNLIESFVTHLQSCSSLQQLNQVYARTIRSQVLDLYPDPFYWNTLMRPYVRLTCPNMALRIYIQMLRAGILPDCYTLPISLKAVCQVYVVEWGQQLHSMAIRIGLEVNEFVETGLINIYCKAGDFEGAHKVFEQNPDRKLGSWNALIGGFAQGGRSKEAIDLFLELRGCGFLPDDVTMVSVASACGSIGDLSLALQIHKCAYQAKSLTKSDVLLSNSLIDMYGKCGQLDLAYNVFAGMAERNVSTWTSMIVGLAMHGHVNKALDFFRDMRQCGVRPNHVTFVGVLCACAHGGLVEEGWDYFNAMSAEYGIEPQMSHYGCMVDLLGREGRLKEAREVVRGMPMKPNSVIWGTLMGACEKHGNIEIGEWVAMNLLELEPWNDGVYVVLSNIYAAAGMWVDVQRIRRMMTERKVAKTPGYSVAATSKGLK</sequence>
<dbReference type="Pfam" id="PF13041">
    <property type="entry name" value="PPR_2"/>
    <property type="match status" value="1"/>
</dbReference>
<dbReference type="FunFam" id="1.25.40.10:FF:001814">
    <property type="entry name" value="Pentatricopeptide repeat-containing protein At1g77170, mitochondrial"/>
    <property type="match status" value="1"/>
</dbReference>
<evidence type="ECO:0000256" key="1">
    <source>
        <dbReference type="ARBA" id="ARBA00022737"/>
    </source>
</evidence>
<dbReference type="GO" id="GO:0003723">
    <property type="term" value="F:RNA binding"/>
    <property type="evidence" value="ECO:0007669"/>
    <property type="project" value="InterPro"/>
</dbReference>
<feature type="repeat" description="PPR" evidence="2">
    <location>
        <begin position="260"/>
        <end position="294"/>
    </location>
</feature>
<dbReference type="Gene3D" id="1.25.40.10">
    <property type="entry name" value="Tetratricopeptide repeat domain"/>
    <property type="match status" value="3"/>
</dbReference>
<evidence type="ECO:0000313" key="4">
    <source>
        <dbReference type="Proteomes" id="UP000825729"/>
    </source>
</evidence>
<dbReference type="NCBIfam" id="TIGR00756">
    <property type="entry name" value="PPR"/>
    <property type="match status" value="4"/>
</dbReference>
<feature type="repeat" description="PPR" evidence="2">
    <location>
        <begin position="332"/>
        <end position="362"/>
    </location>
</feature>
<comment type="caution">
    <text evidence="3">The sequence shown here is derived from an EMBL/GenBank/DDBJ whole genome shotgun (WGS) entry which is preliminary data.</text>
</comment>
<accession>A0AAV7EPG6</accession>
<organism evidence="3 4">
    <name type="scientific">Aristolochia fimbriata</name>
    <name type="common">White veined hardy Dutchman's pipe vine</name>
    <dbReference type="NCBI Taxonomy" id="158543"/>
    <lineage>
        <taxon>Eukaryota</taxon>
        <taxon>Viridiplantae</taxon>
        <taxon>Streptophyta</taxon>
        <taxon>Embryophyta</taxon>
        <taxon>Tracheophyta</taxon>
        <taxon>Spermatophyta</taxon>
        <taxon>Magnoliopsida</taxon>
        <taxon>Magnoliidae</taxon>
        <taxon>Piperales</taxon>
        <taxon>Aristolochiaceae</taxon>
        <taxon>Aristolochia</taxon>
    </lineage>
</organism>
<keyword evidence="1" id="KW-0677">Repeat</keyword>
<evidence type="ECO:0000256" key="2">
    <source>
        <dbReference type="PROSITE-ProRule" id="PRU00708"/>
    </source>
</evidence>
<dbReference type="InterPro" id="IPR046960">
    <property type="entry name" value="PPR_At4g14850-like_plant"/>
</dbReference>
<dbReference type="GO" id="GO:0009451">
    <property type="term" value="P:RNA modification"/>
    <property type="evidence" value="ECO:0007669"/>
    <property type="project" value="InterPro"/>
</dbReference>
<dbReference type="AlphaFoldDB" id="A0AAV7EPG6"/>
<proteinExistence type="predicted"/>
<dbReference type="PANTHER" id="PTHR47926">
    <property type="entry name" value="PENTATRICOPEPTIDE REPEAT-CONTAINING PROTEIN"/>
    <property type="match status" value="1"/>
</dbReference>
<dbReference type="Proteomes" id="UP000825729">
    <property type="component" value="Unassembled WGS sequence"/>
</dbReference>
<reference evidence="3 4" key="1">
    <citation type="submission" date="2021-07" db="EMBL/GenBank/DDBJ databases">
        <title>The Aristolochia fimbriata genome: insights into angiosperm evolution, floral development and chemical biosynthesis.</title>
        <authorList>
            <person name="Jiao Y."/>
        </authorList>
    </citation>
    <scope>NUCLEOTIDE SEQUENCE [LARGE SCALE GENOMIC DNA]</scope>
    <source>
        <strain evidence="3">IBCAS-2021</strain>
        <tissue evidence="3">Leaf</tissue>
    </source>
</reference>
<protein>
    <recommendedName>
        <fullName evidence="5">Pentatricopeptide repeat-containing protein</fullName>
    </recommendedName>
</protein>
<feature type="repeat" description="PPR" evidence="2">
    <location>
        <begin position="363"/>
        <end position="397"/>
    </location>
</feature>
<dbReference type="PANTHER" id="PTHR47926:SF491">
    <property type="entry name" value="(WILD MALAYSIAN BANANA) HYPOTHETICAL PROTEIN"/>
    <property type="match status" value="1"/>
</dbReference>
<dbReference type="EMBL" id="JAINDJ010000004">
    <property type="protein sequence ID" value="KAG9449148.1"/>
    <property type="molecule type" value="Genomic_DNA"/>
</dbReference>
<dbReference type="InterPro" id="IPR046848">
    <property type="entry name" value="E_motif"/>
</dbReference>
<dbReference type="FunFam" id="1.25.40.10:FF:000090">
    <property type="entry name" value="Pentatricopeptide repeat-containing protein, chloroplastic"/>
    <property type="match status" value="1"/>
</dbReference>
<dbReference type="Pfam" id="PF20431">
    <property type="entry name" value="E_motif"/>
    <property type="match status" value="1"/>
</dbReference>
<name>A0AAV7EPG6_ARIFI</name>
<dbReference type="Pfam" id="PF01535">
    <property type="entry name" value="PPR"/>
    <property type="match status" value="4"/>
</dbReference>
<feature type="repeat" description="PPR" evidence="2">
    <location>
        <begin position="159"/>
        <end position="193"/>
    </location>
</feature>